<dbReference type="GO" id="GO:0005615">
    <property type="term" value="C:extracellular space"/>
    <property type="evidence" value="ECO:0007669"/>
    <property type="project" value="TreeGrafter"/>
</dbReference>
<organism evidence="3 4">
    <name type="scientific">Parastrongyloides trichosuri</name>
    <name type="common">Possum-specific nematode worm</name>
    <dbReference type="NCBI Taxonomy" id="131310"/>
    <lineage>
        <taxon>Eukaryota</taxon>
        <taxon>Metazoa</taxon>
        <taxon>Ecdysozoa</taxon>
        <taxon>Nematoda</taxon>
        <taxon>Chromadorea</taxon>
        <taxon>Rhabditida</taxon>
        <taxon>Tylenchina</taxon>
        <taxon>Panagrolaimomorpha</taxon>
        <taxon>Strongyloidoidea</taxon>
        <taxon>Strongyloididae</taxon>
        <taxon>Parastrongyloides</taxon>
    </lineage>
</organism>
<feature type="compositionally biased region" description="Polar residues" evidence="1">
    <location>
        <begin position="117"/>
        <end position="129"/>
    </location>
</feature>
<feature type="domain" description="Chromo" evidence="2">
    <location>
        <begin position="159"/>
        <end position="217"/>
    </location>
</feature>
<dbReference type="SMART" id="SM00298">
    <property type="entry name" value="CHROMO"/>
    <property type="match status" value="1"/>
</dbReference>
<dbReference type="AlphaFoldDB" id="A0A0N4ZHW0"/>
<keyword evidence="3" id="KW-1185">Reference proteome</keyword>
<dbReference type="PROSITE" id="PS50013">
    <property type="entry name" value="CHROMO_2"/>
    <property type="match status" value="1"/>
</dbReference>
<dbReference type="Pfam" id="PF00385">
    <property type="entry name" value="Chromo"/>
    <property type="match status" value="1"/>
</dbReference>
<dbReference type="SUPFAM" id="SSF53649">
    <property type="entry name" value="Alkaline phosphatase-like"/>
    <property type="match status" value="1"/>
</dbReference>
<dbReference type="Gene3D" id="2.40.50.40">
    <property type="match status" value="1"/>
</dbReference>
<evidence type="ECO:0000256" key="1">
    <source>
        <dbReference type="SAM" id="MobiDB-lite"/>
    </source>
</evidence>
<sequence>MCDKKERMMLTQDEKFQNGKTMKILEKKIKGCIPFYKVQCVHISEPKWISSKQIKDKGLIIDYENEELNQSESMRSNSPIVDDLNLENNKRVLRRRKRVSFANKEDEISKNKKRKNTVSPNNSTRSPTLNVRRRIHRSCKAKSSIKTSETNEHYVEETYAVERIIEHKMFDNIKMYKVRWENYGPEHDSWLTIEDFNDINFVLKYEEECEKKKLQVDGDLNNDDFLKKILRKSMRGFNYGKDDIHGIICQMKDENMDGCYLVQLSNGELVCIYPENIPEEMYDEALQKINSTESSNNTNAKFSLTIDRLKNISTYSICELKSYSIESNYYEFKHPYNTKECHYSFVNNFVTFEKGVLNYKNNATLYQCKYQCNYPKGEWEIKFGKWKEIQNARPKCDVFEVQCFDSFYKHVVFRDVYIQIYKIKKNSKKRVTFLKDDYPIKGVKHKYNIHIIVLDAISHYNMLRGFKKTLKYLEKEYSAVVFKHNNKVGANSRPNGLAFLVNTRIQGLHDFFNLKEFKPSDFKSVGMNRCTGLLDNHPYISKYFKQLNYIIFNGEDAKGTVFTGMGCKGFEKQVPHHTLRPYTLKLFNPKYNKNGIFLKNYDLKCIKSVKYQLGHLVEFMETYYKSRQFTTTWITHMSHNKLTGHFEYDQYFETFFKRNKKLFNKGFLIFMSDHGFRAGAYRRTKKGEFEDSNPFLIVAPPKDFRTNDNEVLKNLKINSNKHTSHFDIYATMLDIATEGSRTDFKNMTYFNFTKIMKNDKIKGVSLLREIKQNRTCYQMEISSEYCLCRENFTTYDQSMVNRLNTDKNISFISDSIVSTLRTNFITELNKQMSIGNITQHCEDIKEKVNGIFDLEYTYTNEKKIVFYLKMEVYPKGIFEAYFNEQGKIALNYIDRIDKYGKYANLCLPNHMYKRFCYCKKNRIKKY</sequence>
<dbReference type="Proteomes" id="UP000038045">
    <property type="component" value="Unplaced"/>
</dbReference>
<dbReference type="PANTHER" id="PTHR10974:SF75">
    <property type="entry name" value="SULFATASE DOMAIN-CONTAINING PROTEIN"/>
    <property type="match status" value="1"/>
</dbReference>
<evidence type="ECO:0000313" key="4">
    <source>
        <dbReference type="WBParaSite" id="PTRK_0000750700.1"/>
    </source>
</evidence>
<dbReference type="CDD" id="cd16021">
    <property type="entry name" value="ALP_like"/>
    <property type="match status" value="1"/>
</dbReference>
<reference evidence="4" key="1">
    <citation type="submission" date="2017-02" db="UniProtKB">
        <authorList>
            <consortium name="WormBaseParasite"/>
        </authorList>
    </citation>
    <scope>IDENTIFICATION</scope>
</reference>
<dbReference type="InterPro" id="IPR017850">
    <property type="entry name" value="Alkaline_phosphatase_core_sf"/>
</dbReference>
<feature type="region of interest" description="Disordered" evidence="1">
    <location>
        <begin position="103"/>
        <end position="130"/>
    </location>
</feature>
<proteinExistence type="predicted"/>
<name>A0A0N4ZHW0_PARTI</name>
<dbReference type="InterPro" id="IPR023780">
    <property type="entry name" value="Chromo_domain"/>
</dbReference>
<dbReference type="InterPro" id="IPR004245">
    <property type="entry name" value="DUF229"/>
</dbReference>
<accession>A0A0N4ZHW0</accession>
<dbReference type="PANTHER" id="PTHR10974">
    <property type="entry name" value="FI08016P-RELATED"/>
    <property type="match status" value="1"/>
</dbReference>
<dbReference type="STRING" id="131310.A0A0N4ZHW0"/>
<dbReference type="Pfam" id="PF02995">
    <property type="entry name" value="DUF229"/>
    <property type="match status" value="1"/>
</dbReference>
<evidence type="ECO:0000313" key="3">
    <source>
        <dbReference type="Proteomes" id="UP000038045"/>
    </source>
</evidence>
<dbReference type="InterPro" id="IPR016197">
    <property type="entry name" value="Chromo-like_dom_sf"/>
</dbReference>
<dbReference type="InterPro" id="IPR000953">
    <property type="entry name" value="Chromo/chromo_shadow_dom"/>
</dbReference>
<dbReference type="WBParaSite" id="PTRK_0000750700.1">
    <property type="protein sequence ID" value="PTRK_0000750700.1"/>
    <property type="gene ID" value="PTRK_0000750700"/>
</dbReference>
<evidence type="ECO:0000259" key="2">
    <source>
        <dbReference type="PROSITE" id="PS50013"/>
    </source>
</evidence>
<dbReference type="Gene3D" id="3.40.720.10">
    <property type="entry name" value="Alkaline Phosphatase, subunit A"/>
    <property type="match status" value="1"/>
</dbReference>
<protein>
    <submittedName>
        <fullName evidence="4">Chromo domain-containing protein</fullName>
    </submittedName>
</protein>
<dbReference type="SUPFAM" id="SSF54160">
    <property type="entry name" value="Chromo domain-like"/>
    <property type="match status" value="1"/>
</dbReference>